<feature type="domain" description="DUF4143" evidence="2">
    <location>
        <begin position="199"/>
        <end position="358"/>
    </location>
</feature>
<dbReference type="InterPro" id="IPR041682">
    <property type="entry name" value="AAA_14"/>
</dbReference>
<organism evidence="3 5">
    <name type="scientific">Brenneria nigrifluens DSM 30175 = ATCC 13028</name>
    <dbReference type="NCBI Taxonomy" id="1121120"/>
    <lineage>
        <taxon>Bacteria</taxon>
        <taxon>Pseudomonadati</taxon>
        <taxon>Pseudomonadota</taxon>
        <taxon>Gammaproteobacteria</taxon>
        <taxon>Enterobacterales</taxon>
        <taxon>Pectobacteriaceae</taxon>
        <taxon>Brenneria</taxon>
    </lineage>
</organism>
<dbReference type="Proteomes" id="UP000295985">
    <property type="component" value="Unassembled WGS sequence"/>
</dbReference>
<dbReference type="Proteomes" id="UP000303847">
    <property type="component" value="Chromosome"/>
</dbReference>
<keyword evidence="6" id="KW-1185">Reference proteome</keyword>
<dbReference type="SUPFAM" id="SSF52540">
    <property type="entry name" value="P-loop containing nucleoside triphosphate hydrolases"/>
    <property type="match status" value="1"/>
</dbReference>
<evidence type="ECO:0000313" key="3">
    <source>
        <dbReference type="EMBL" id="PWC23273.1"/>
    </source>
</evidence>
<keyword evidence="3" id="KW-0067">ATP-binding</keyword>
<name>A0A2U1UNL9_9GAMM</name>
<evidence type="ECO:0000313" key="4">
    <source>
        <dbReference type="EMBL" id="QCR02893.1"/>
    </source>
</evidence>
<dbReference type="InterPro" id="IPR027417">
    <property type="entry name" value="P-loop_NTPase"/>
</dbReference>
<protein>
    <submittedName>
        <fullName evidence="3">ATP-binding protein</fullName>
    </submittedName>
</protein>
<dbReference type="PANTHER" id="PTHR43566:SF2">
    <property type="entry name" value="DUF4143 DOMAIN-CONTAINING PROTEIN"/>
    <property type="match status" value="1"/>
</dbReference>
<proteinExistence type="predicted"/>
<evidence type="ECO:0000313" key="5">
    <source>
        <dbReference type="Proteomes" id="UP000295985"/>
    </source>
</evidence>
<sequence>MTNNFPRYLKREVELALSDTPVVCLLGPRQVGKTTLAKELDPSREYITFDDASVLLAAKNDPMGFVHSLPEYVTLDEVQRVPELLIAIKADVDQNRKAGRFLLTGSANLLLLPNAQDSLAGRMEVIYLQPLSEQEKHRCDRSLLEMIISNAIKPAVKGNIAPIEDIVKAIITGGYPEVTLREGRRARRWFEQYLDAVIQRDVRDIAKIRDTDELAALMKLLALRTGNLLNVNNVSRDLQLSRQTIDKYLTLLERLFLIRRLPAWHKNGANRLVKTPKVYVIDSGMASYLCGQSREQWSNPNGKFGPILESFVVQQLICQAGWVNSELKFSHYRDKDQVEVDLVIEQGDGAWGVEVKKSATFQEKDAAGLRRLADAVGSNWRGGVLFYTGNNCFPLKNIPNAFAVPVHWLWAR</sequence>
<keyword evidence="3" id="KW-0547">Nucleotide-binding</keyword>
<dbReference type="RefSeq" id="WP_009110948.1">
    <property type="nucleotide sequence ID" value="NZ_CP034036.1"/>
</dbReference>
<evidence type="ECO:0000313" key="6">
    <source>
        <dbReference type="Proteomes" id="UP000303847"/>
    </source>
</evidence>
<reference evidence="3 5" key="1">
    <citation type="submission" date="2018-04" db="EMBL/GenBank/DDBJ databases">
        <title>Brenneria corticis sp.nov.</title>
        <authorList>
            <person name="Li Y."/>
        </authorList>
    </citation>
    <scope>NUCLEOTIDE SEQUENCE [LARGE SCALE GENOMIC DNA]</scope>
    <source>
        <strain evidence="3 5">LMG 2694</strain>
    </source>
</reference>
<dbReference type="PANTHER" id="PTHR43566">
    <property type="entry name" value="CONSERVED PROTEIN"/>
    <property type="match status" value="1"/>
</dbReference>
<dbReference type="EMBL" id="CP034036">
    <property type="protein sequence ID" value="QCR02893.1"/>
    <property type="molecule type" value="Genomic_DNA"/>
</dbReference>
<feature type="domain" description="AAA" evidence="1">
    <location>
        <begin position="20"/>
        <end position="135"/>
    </location>
</feature>
<dbReference type="Pfam" id="PF13635">
    <property type="entry name" value="DUF4143"/>
    <property type="match status" value="1"/>
</dbReference>
<evidence type="ECO:0000259" key="2">
    <source>
        <dbReference type="Pfam" id="PF13635"/>
    </source>
</evidence>
<dbReference type="Pfam" id="PF13173">
    <property type="entry name" value="AAA_14"/>
    <property type="match status" value="1"/>
</dbReference>
<dbReference type="AlphaFoldDB" id="A0A2U1UNL9"/>
<accession>A0A2U1UNL9</accession>
<reference evidence="4 6" key="2">
    <citation type="submission" date="2018-11" db="EMBL/GenBank/DDBJ databases">
        <title>Genome sequences of Brenneria nigrifluens and Brenneria rubrifaciens.</title>
        <authorList>
            <person name="Poret-Peterson A.T."/>
            <person name="McClean A.E."/>
            <person name="Kluepfel D.A."/>
        </authorList>
    </citation>
    <scope>NUCLEOTIDE SEQUENCE [LARGE SCALE GENOMIC DNA]</scope>
    <source>
        <strain evidence="4 6">ATCC 13028</strain>
    </source>
</reference>
<dbReference type="GO" id="GO:0005524">
    <property type="term" value="F:ATP binding"/>
    <property type="evidence" value="ECO:0007669"/>
    <property type="project" value="UniProtKB-KW"/>
</dbReference>
<dbReference type="InterPro" id="IPR025420">
    <property type="entry name" value="DUF4143"/>
</dbReference>
<evidence type="ECO:0000259" key="1">
    <source>
        <dbReference type="Pfam" id="PF13173"/>
    </source>
</evidence>
<gene>
    <name evidence="3" type="ORF">DDT54_15665</name>
    <name evidence="4" type="ORF">EH206_00855</name>
</gene>
<dbReference type="EMBL" id="QDKK01000026">
    <property type="protein sequence ID" value="PWC23273.1"/>
    <property type="molecule type" value="Genomic_DNA"/>
</dbReference>
<dbReference type="OrthoDB" id="9771844at2"/>